<feature type="region of interest" description="Disordered" evidence="1">
    <location>
        <begin position="222"/>
        <end position="244"/>
    </location>
</feature>
<accession>A0A0S1SR51</accession>
<organism evidence="4 5">
    <name type="scientific">Candidatus Peribacter riflensis</name>
    <dbReference type="NCBI Taxonomy" id="1735162"/>
    <lineage>
        <taxon>Bacteria</taxon>
        <taxon>Candidatus Peregrinibacteriota</taxon>
        <taxon>Candidatus Peribacteria</taxon>
        <taxon>Candidatus Peribacterales</taxon>
        <taxon>Candidatus Peribacteraceae</taxon>
        <taxon>Candidatus Peribacter</taxon>
    </lineage>
</organism>
<protein>
    <submittedName>
        <fullName evidence="4">Nucleic acid binding, OB-fold, tRNA /helicase-type</fullName>
    </submittedName>
</protein>
<evidence type="ECO:0000256" key="1">
    <source>
        <dbReference type="SAM" id="MobiDB-lite"/>
    </source>
</evidence>
<dbReference type="InterPro" id="IPR013783">
    <property type="entry name" value="Ig-like_fold"/>
</dbReference>
<reference evidence="4 5" key="2">
    <citation type="journal article" date="2016" name="PeerJ">
        <title>Analysis of five complete genome sequences for members of the class Peribacteria in the recently recognized Peregrinibacteria bacterial phylum.</title>
        <authorList>
            <person name="Anantharaman K."/>
            <person name="Brown C.T."/>
            <person name="Burstein D."/>
            <person name="Castelle C.J."/>
            <person name="Probst A.J."/>
            <person name="Thomas B.C."/>
            <person name="Williams K.H."/>
            <person name="Banfield J.F."/>
        </authorList>
    </citation>
    <scope>NUCLEOTIDE SEQUENCE [LARGE SCALE GENOMIC DNA]</scope>
    <source>
        <strain evidence="4">RIFOXYD1_FULL_PER-ii_59_16</strain>
    </source>
</reference>
<evidence type="ECO:0000313" key="4">
    <source>
        <dbReference type="EMBL" id="ALM12937.1"/>
    </source>
</evidence>
<keyword evidence="4" id="KW-0378">Hydrolase</keyword>
<dbReference type="SMART" id="SM00089">
    <property type="entry name" value="PKD"/>
    <property type="match status" value="1"/>
</dbReference>
<dbReference type="GO" id="GO:0004386">
    <property type="term" value="F:helicase activity"/>
    <property type="evidence" value="ECO:0007669"/>
    <property type="project" value="UniProtKB-KW"/>
</dbReference>
<dbReference type="InterPro" id="IPR022409">
    <property type="entry name" value="PKD/Chitinase_dom"/>
</dbReference>
<dbReference type="AlphaFoldDB" id="A0A0S1SV96"/>
<dbReference type="Proteomes" id="UP000069135">
    <property type="component" value="Chromosome"/>
</dbReference>
<dbReference type="Pfam" id="PF18911">
    <property type="entry name" value="PKD_4"/>
    <property type="match status" value="1"/>
</dbReference>
<evidence type="ECO:0000313" key="5">
    <source>
        <dbReference type="Proteomes" id="UP000069135"/>
    </source>
</evidence>
<name>A0A0S1SV96_9BACT</name>
<dbReference type="Pfam" id="PF00932">
    <property type="entry name" value="LTD"/>
    <property type="match status" value="2"/>
</dbReference>
<keyword evidence="4" id="KW-0067">ATP-binding</keyword>
<feature type="domain" description="PKD" evidence="2">
    <location>
        <begin position="473"/>
        <end position="519"/>
    </location>
</feature>
<dbReference type="InterPro" id="IPR036415">
    <property type="entry name" value="Lamin_tail_dom_sf"/>
</dbReference>
<reference evidence="5" key="1">
    <citation type="submission" date="2015-10" db="EMBL/GenBank/DDBJ databases">
        <title>Analysis of five complete genome sequences for members of the class Peribacteria in the recently recognized Peregrinibacteria bacterial phylum.</title>
        <authorList>
            <person name="Anantharaman K."/>
            <person name="Brown C.T."/>
            <person name="Burstein D."/>
            <person name="Castelle C.J."/>
            <person name="Probst A.J."/>
            <person name="Thomas B.C."/>
            <person name="Williams K.H."/>
            <person name="Banfield J.F."/>
        </authorList>
    </citation>
    <scope>NUCLEOTIDE SEQUENCE [LARGE SCALE GENOMIC DNA]</scope>
</reference>
<dbReference type="Gene3D" id="2.60.40.1260">
    <property type="entry name" value="Lamin Tail domain"/>
    <property type="match status" value="2"/>
</dbReference>
<feature type="domain" description="LTD" evidence="3">
    <location>
        <begin position="553"/>
        <end position="721"/>
    </location>
</feature>
<dbReference type="PATRIC" id="fig|1735164.3.peg.237"/>
<dbReference type="EMBL" id="CP013065">
    <property type="protein sequence ID" value="ALM12937.1"/>
    <property type="molecule type" value="Genomic_DNA"/>
</dbReference>
<dbReference type="STRING" id="1735162.PeribacterB2_0238"/>
<dbReference type="Gene3D" id="2.60.40.10">
    <property type="entry name" value="Immunoglobulins"/>
    <property type="match status" value="1"/>
</dbReference>
<dbReference type="SUPFAM" id="SSF49299">
    <property type="entry name" value="PKD domain"/>
    <property type="match status" value="1"/>
</dbReference>
<dbReference type="InterPro" id="IPR001322">
    <property type="entry name" value="Lamin_tail_dom"/>
</dbReference>
<proteinExistence type="predicted"/>
<feature type="domain" description="LTD" evidence="3">
    <location>
        <begin position="288"/>
        <end position="407"/>
    </location>
</feature>
<dbReference type="CDD" id="cd00146">
    <property type="entry name" value="PKD"/>
    <property type="match status" value="1"/>
</dbReference>
<dbReference type="SUPFAM" id="SSF74853">
    <property type="entry name" value="Lamin A/C globular tail domain"/>
    <property type="match status" value="3"/>
</dbReference>
<dbReference type="InterPro" id="IPR035986">
    <property type="entry name" value="PKD_dom_sf"/>
</dbReference>
<dbReference type="PROSITE" id="PS51841">
    <property type="entry name" value="LTD"/>
    <property type="match status" value="2"/>
</dbReference>
<keyword evidence="4" id="KW-0547">Nucleotide-binding</keyword>
<sequence>MFPAFDYDSCQDTGSGVQWNALAFRLFLHRLSLYLLPAGVLLCLVLPGLHGRVLAGEGGVVISEVLWMGSDLSTSDEWVELACFPASDCDLSGWSLTSLKSSGEEAIIIAFATGTVLSASEARVISNFPATSSRLASDPWMTTTAMALPNTKLLLRLRDAAGVIRDEVDDGVGNPFAGANPSGGPKASMERIDLSASGNIPENWRTAVASLGFKDGSPIFGTPGEIALDRGREGPLSSASSASSQASLTSSTSSTFFASSSSGSFMSSESSSSLDYARDDTAVSSASSASSASSSSFVLITEVLANPIGADTDEWIEIANLGAGSVNIAGWVLDDGNSSAEYIIPPRSGADFFLLPGEHVSFRKSQTALPLDNSGERVSLMSGSMLIDAFAYPLTAEEVSFGRDPNPPFALHAFCVPSEGRKNVSEPLAPRIIIQDAGAATVGSAFVVGEGHVTLNLQAALGAGSLASAACVWDFGDDAVSSACNPSSHTFSDPGDYAVRLTVRDFCGGISVSTLDVTVLPEEESVVHSSVSSASSISSVSSLSFSSSISSISSLPFIRVETGVILSEVQMMGDEWIELWNPTDHEISLGGWMLDDLREGGLAHRSSKSGGGSKPWKLPVDSRIRAGEYLIFSRNETKLQLNDSGDDVWLIAPDGSWSDHVTIPKLKSGISFSFCDGEWRSSDPTPELPNACQTTVSSPAPSIAVTKKSIVATTPAFSRTRYVVASQSSISSISFSSFQSGSFLMSYALSELPATLTAAGPVAEQSSVPEVGALGALSGLGIALMWFGRKWWGL</sequence>
<dbReference type="PROSITE" id="PS50093">
    <property type="entry name" value="PKD"/>
    <property type="match status" value="1"/>
</dbReference>
<dbReference type="InterPro" id="IPR000601">
    <property type="entry name" value="PKD_dom"/>
</dbReference>
<accession>A0A0S1SV96</accession>
<evidence type="ECO:0000259" key="3">
    <source>
        <dbReference type="PROSITE" id="PS51841"/>
    </source>
</evidence>
<evidence type="ECO:0000259" key="2">
    <source>
        <dbReference type="PROSITE" id="PS50093"/>
    </source>
</evidence>
<gene>
    <name evidence="4" type="ORF">PeribacterD1_0238</name>
</gene>
<keyword evidence="4" id="KW-0347">Helicase</keyword>
<feature type="region of interest" description="Disordered" evidence="1">
    <location>
        <begin position="170"/>
        <end position="189"/>
    </location>
</feature>